<organism evidence="1 2">
    <name type="scientific">Phanerochaete carnosa (strain HHB-10118-sp)</name>
    <name type="common">White-rot fungus</name>
    <name type="synonym">Peniophora carnosa</name>
    <dbReference type="NCBI Taxonomy" id="650164"/>
    <lineage>
        <taxon>Eukaryota</taxon>
        <taxon>Fungi</taxon>
        <taxon>Dikarya</taxon>
        <taxon>Basidiomycota</taxon>
        <taxon>Agaricomycotina</taxon>
        <taxon>Agaricomycetes</taxon>
        <taxon>Polyporales</taxon>
        <taxon>Phanerochaetaceae</taxon>
        <taxon>Phanerochaete</taxon>
    </lineage>
</organism>
<dbReference type="AlphaFoldDB" id="K5WU12"/>
<dbReference type="Proteomes" id="UP000008370">
    <property type="component" value="Unassembled WGS sequence"/>
</dbReference>
<dbReference type="GeneID" id="18912891"/>
<evidence type="ECO:0000313" key="2">
    <source>
        <dbReference type="Proteomes" id="UP000008370"/>
    </source>
</evidence>
<proteinExistence type="predicted"/>
<name>K5WU12_PHACS</name>
<keyword evidence="2" id="KW-1185">Reference proteome</keyword>
<dbReference type="HOGENOM" id="CLU_719817_0_0_1"/>
<evidence type="ECO:0000313" key="1">
    <source>
        <dbReference type="EMBL" id="EKM53917.1"/>
    </source>
</evidence>
<dbReference type="EMBL" id="JH930473">
    <property type="protein sequence ID" value="EKM53917.1"/>
    <property type="molecule type" value="Genomic_DNA"/>
</dbReference>
<accession>K5WU12</accession>
<sequence length="391" mass="43952">MQYLAQELVDHIIDTIADTPNRRFTTERTLATCTLVARAWLPRSSTHLFERIALRPDDLEQFFSALETCHRLVANVAELELTSGPYAGLESVAALLLLRPPRLRRIVYQDYLLLSGGRGDIHLKHARVPMPVVDSRRLTHLKLQSVDAFALSQLLAHFDDLDTLELDPQHRYPFYRACAESPWPIPPHLRVRKFILADVAAASALGYVRVLRAHLSPSALKIMAFKGFCADKDGPYVNGALRDLSRGAEDLSLCFYDKDITIDPESASSSKYHMAALEGCSNVQRISISFIDCRQQFPWACESILPYLSLSIRRLILLLCGPADLRRLVHARMDTFERSLAKCDKLEALEIRVTGAAMWANSETKLFDEMRDALPKVLSGRLAALTSIVLL</sequence>
<reference evidence="1 2" key="1">
    <citation type="journal article" date="2012" name="BMC Genomics">
        <title>Comparative genomics of the white-rot fungi, Phanerochaete carnosa and P. chrysosporium, to elucidate the genetic basis of the distinct wood types they colonize.</title>
        <authorList>
            <person name="Suzuki H."/>
            <person name="MacDonald J."/>
            <person name="Syed K."/>
            <person name="Salamov A."/>
            <person name="Hori C."/>
            <person name="Aerts A."/>
            <person name="Henrissat B."/>
            <person name="Wiebenga A."/>
            <person name="vanKuyk P.A."/>
            <person name="Barry K."/>
            <person name="Lindquist E."/>
            <person name="LaButti K."/>
            <person name="Lapidus A."/>
            <person name="Lucas S."/>
            <person name="Coutinho P."/>
            <person name="Gong Y."/>
            <person name="Samejima M."/>
            <person name="Mahadevan R."/>
            <person name="Abou-Zaid M."/>
            <person name="de Vries R.P."/>
            <person name="Igarashi K."/>
            <person name="Yadav J.S."/>
            <person name="Grigoriev I.V."/>
            <person name="Master E.R."/>
        </authorList>
    </citation>
    <scope>NUCLEOTIDE SEQUENCE [LARGE SCALE GENOMIC DNA]</scope>
    <source>
        <strain evidence="1 2">HHB-10118-sp</strain>
    </source>
</reference>
<gene>
    <name evidence="1" type="ORF">PHACADRAFT_209758</name>
</gene>
<evidence type="ECO:0008006" key="3">
    <source>
        <dbReference type="Google" id="ProtNLM"/>
    </source>
</evidence>
<dbReference type="InParanoid" id="K5WU12"/>
<protein>
    <recommendedName>
        <fullName evidence="3">F-box domain-containing protein</fullName>
    </recommendedName>
</protein>
<dbReference type="KEGG" id="pco:PHACADRAFT_209758"/>
<dbReference type="OrthoDB" id="2741110at2759"/>
<dbReference type="RefSeq" id="XP_007396627.1">
    <property type="nucleotide sequence ID" value="XM_007396565.1"/>
</dbReference>